<dbReference type="PANTHER" id="PTHR17224">
    <property type="entry name" value="PEPTIDYL-TRNA HYDROLASE"/>
    <property type="match status" value="1"/>
</dbReference>
<reference evidence="11" key="1">
    <citation type="submission" date="2009-09" db="EMBL/GenBank/DDBJ databases">
        <title>The complete chromosome of Sebaldella termitidis ATCC 33386.</title>
        <authorList>
            <consortium name="US DOE Joint Genome Institute (JGI-PGF)"/>
            <person name="Lucas S."/>
            <person name="Copeland A."/>
            <person name="Lapidus A."/>
            <person name="Glavina del Rio T."/>
            <person name="Dalin E."/>
            <person name="Tice H."/>
            <person name="Bruce D."/>
            <person name="Goodwin L."/>
            <person name="Pitluck S."/>
            <person name="Kyrpides N."/>
            <person name="Mavromatis K."/>
            <person name="Ivanova N."/>
            <person name="Mikhailova N."/>
            <person name="Sims D."/>
            <person name="Meincke L."/>
            <person name="Brettin T."/>
            <person name="Detter J.C."/>
            <person name="Han C."/>
            <person name="Larimer F."/>
            <person name="Land M."/>
            <person name="Hauser L."/>
            <person name="Markowitz V."/>
            <person name="Cheng J.F."/>
            <person name="Hugenholtz P."/>
            <person name="Woyke T."/>
            <person name="Wu D."/>
            <person name="Eisen J.A."/>
        </authorList>
    </citation>
    <scope>NUCLEOTIDE SEQUENCE [LARGE SCALE GENOMIC DNA]</scope>
    <source>
        <strain evidence="11">ATCC 33386 / NCTC 11300</strain>
    </source>
</reference>
<dbReference type="KEGG" id="str:Sterm_0097"/>
<dbReference type="GO" id="GO:0005737">
    <property type="term" value="C:cytoplasm"/>
    <property type="evidence" value="ECO:0007669"/>
    <property type="project" value="UniProtKB-SubCell"/>
</dbReference>
<evidence type="ECO:0000256" key="8">
    <source>
        <dbReference type="RuleBase" id="RU000673"/>
    </source>
</evidence>
<evidence type="ECO:0000256" key="2">
    <source>
        <dbReference type="ARBA" id="ARBA00022555"/>
    </source>
</evidence>
<comment type="subunit">
    <text evidence="7">Monomer.</text>
</comment>
<comment type="subcellular location">
    <subcellularLocation>
        <location evidence="7">Cytoplasm</location>
    </subcellularLocation>
</comment>
<evidence type="ECO:0000256" key="3">
    <source>
        <dbReference type="ARBA" id="ARBA00022801"/>
    </source>
</evidence>
<evidence type="ECO:0000256" key="5">
    <source>
        <dbReference type="ARBA" id="ARBA00038063"/>
    </source>
</evidence>
<evidence type="ECO:0000313" key="11">
    <source>
        <dbReference type="Proteomes" id="UP000000845"/>
    </source>
</evidence>
<dbReference type="RefSeq" id="WP_012859582.1">
    <property type="nucleotide sequence ID" value="NC_013517.1"/>
</dbReference>
<evidence type="ECO:0000256" key="4">
    <source>
        <dbReference type="ARBA" id="ARBA00022884"/>
    </source>
</evidence>
<feature type="binding site" evidence="7">
    <location>
        <position position="68"/>
    </location>
    <ligand>
        <name>tRNA</name>
        <dbReference type="ChEBI" id="CHEBI:17843"/>
    </ligand>
</feature>
<dbReference type="HAMAP" id="MF_00083">
    <property type="entry name" value="Pept_tRNA_hydro_bact"/>
    <property type="match status" value="1"/>
</dbReference>
<evidence type="ECO:0000256" key="1">
    <source>
        <dbReference type="ARBA" id="ARBA00013260"/>
    </source>
</evidence>
<reference evidence="10 11" key="2">
    <citation type="journal article" date="2010" name="Stand. Genomic Sci.">
        <title>Complete genome sequence of Sebaldella termitidis type strain (NCTC 11300).</title>
        <authorList>
            <person name="Harmon-Smith M."/>
            <person name="Celia L."/>
            <person name="Chertkov O."/>
            <person name="Lapidus A."/>
            <person name="Copeland A."/>
            <person name="Glavina Del Rio T."/>
            <person name="Nolan M."/>
            <person name="Lucas S."/>
            <person name="Tice H."/>
            <person name="Cheng J.F."/>
            <person name="Han C."/>
            <person name="Detter J.C."/>
            <person name="Bruce D."/>
            <person name="Goodwin L."/>
            <person name="Pitluck S."/>
            <person name="Pati A."/>
            <person name="Liolios K."/>
            <person name="Ivanova N."/>
            <person name="Mavromatis K."/>
            <person name="Mikhailova N."/>
            <person name="Chen A."/>
            <person name="Palaniappan K."/>
            <person name="Land M."/>
            <person name="Hauser L."/>
            <person name="Chang Y.J."/>
            <person name="Jeffries C.D."/>
            <person name="Brettin T."/>
            <person name="Goker M."/>
            <person name="Beck B."/>
            <person name="Bristow J."/>
            <person name="Eisen J.A."/>
            <person name="Markowitz V."/>
            <person name="Hugenholtz P."/>
            <person name="Kyrpides N.C."/>
            <person name="Klenk H.P."/>
            <person name="Chen F."/>
        </authorList>
    </citation>
    <scope>NUCLEOTIDE SEQUENCE [LARGE SCALE GENOMIC DNA]</scope>
    <source>
        <strain evidence="11">ATCC 33386 / NCTC 11300</strain>
    </source>
</reference>
<dbReference type="EMBL" id="CP001739">
    <property type="protein sequence ID" value="ACZ06982.1"/>
    <property type="molecule type" value="Genomic_DNA"/>
</dbReference>
<evidence type="ECO:0000313" key="10">
    <source>
        <dbReference type="EMBL" id="ACZ06982.1"/>
    </source>
</evidence>
<dbReference type="GO" id="GO:0006515">
    <property type="term" value="P:protein quality control for misfolded or incompletely synthesized proteins"/>
    <property type="evidence" value="ECO:0007669"/>
    <property type="project" value="UniProtKB-UniRule"/>
</dbReference>
<comment type="similarity">
    <text evidence="5 7 9">Belongs to the PTH family.</text>
</comment>
<feature type="site" description="Discriminates between blocked and unblocked aminoacyl-tRNA" evidence="7">
    <location>
        <position position="9"/>
    </location>
</feature>
<keyword evidence="11" id="KW-1185">Reference proteome</keyword>
<dbReference type="SUPFAM" id="SSF53178">
    <property type="entry name" value="Peptidyl-tRNA hydrolase-like"/>
    <property type="match status" value="1"/>
</dbReference>
<proteinExistence type="inferred from homology"/>
<name>D1AJS5_SEBTE</name>
<dbReference type="eggNOG" id="COG0193">
    <property type="taxonomic scope" value="Bacteria"/>
</dbReference>
<keyword evidence="7" id="KW-0963">Cytoplasm</keyword>
<dbReference type="GO" id="GO:0000049">
    <property type="term" value="F:tRNA binding"/>
    <property type="evidence" value="ECO:0007669"/>
    <property type="project" value="UniProtKB-UniRule"/>
</dbReference>
<feature type="binding site" evidence="7">
    <location>
        <position position="14"/>
    </location>
    <ligand>
        <name>tRNA</name>
        <dbReference type="ChEBI" id="CHEBI:17843"/>
    </ligand>
</feature>
<comment type="function">
    <text evidence="7">Catalyzes the release of premature peptidyl moieties from peptidyl-tRNA molecules trapped in stalled 50S ribosomal subunits, and thus maintains levels of free tRNAs and 50S ribosomes.</text>
</comment>
<dbReference type="AlphaFoldDB" id="D1AJS5"/>
<dbReference type="InterPro" id="IPR001328">
    <property type="entry name" value="Pept_tRNA_hydro"/>
</dbReference>
<evidence type="ECO:0000256" key="7">
    <source>
        <dbReference type="HAMAP-Rule" id="MF_00083"/>
    </source>
</evidence>
<dbReference type="FunFam" id="3.40.50.1470:FF:000001">
    <property type="entry name" value="Peptidyl-tRNA hydrolase"/>
    <property type="match status" value="1"/>
</dbReference>
<dbReference type="Proteomes" id="UP000000845">
    <property type="component" value="Chromosome"/>
</dbReference>
<dbReference type="InterPro" id="IPR018171">
    <property type="entry name" value="Pept_tRNA_hydro_CS"/>
</dbReference>
<dbReference type="PROSITE" id="PS01195">
    <property type="entry name" value="PEPT_TRNA_HYDROL_1"/>
    <property type="match status" value="1"/>
</dbReference>
<dbReference type="STRING" id="526218.Sterm_0097"/>
<accession>D1AJS5</accession>
<dbReference type="EC" id="3.1.1.29" evidence="1 7"/>
<feature type="binding site" evidence="7">
    <location>
        <position position="115"/>
    </location>
    <ligand>
        <name>tRNA</name>
        <dbReference type="ChEBI" id="CHEBI:17843"/>
    </ligand>
</feature>
<dbReference type="HOGENOM" id="CLU_062456_2_2_0"/>
<comment type="function">
    <text evidence="7">Hydrolyzes ribosome-free peptidyl-tRNAs (with 1 or more amino acids incorporated), which drop off the ribosome during protein synthesis, or as a result of ribosome stalling.</text>
</comment>
<gene>
    <name evidence="7" type="primary">pth</name>
    <name evidence="10" type="ordered locus">Sterm_0097</name>
</gene>
<keyword evidence="4 7" id="KW-0694">RNA-binding</keyword>
<feature type="binding site" evidence="7">
    <location>
        <position position="66"/>
    </location>
    <ligand>
        <name>tRNA</name>
        <dbReference type="ChEBI" id="CHEBI:17843"/>
    </ligand>
</feature>
<dbReference type="Gene3D" id="3.40.50.1470">
    <property type="entry name" value="Peptidyl-tRNA hydrolase"/>
    <property type="match status" value="1"/>
</dbReference>
<dbReference type="Pfam" id="PF01195">
    <property type="entry name" value="Pept_tRNA_hydro"/>
    <property type="match status" value="1"/>
</dbReference>
<dbReference type="NCBIfam" id="TIGR00447">
    <property type="entry name" value="pth"/>
    <property type="match status" value="1"/>
</dbReference>
<dbReference type="CDD" id="cd00462">
    <property type="entry name" value="PTH"/>
    <property type="match status" value="1"/>
</dbReference>
<keyword evidence="3 7" id="KW-0378">Hydrolase</keyword>
<comment type="catalytic activity">
    <reaction evidence="7 8">
        <text>an N-acyl-L-alpha-aminoacyl-tRNA + H2O = an N-acyl-L-amino acid + a tRNA + H(+)</text>
        <dbReference type="Rhea" id="RHEA:54448"/>
        <dbReference type="Rhea" id="RHEA-COMP:10123"/>
        <dbReference type="Rhea" id="RHEA-COMP:13883"/>
        <dbReference type="ChEBI" id="CHEBI:15377"/>
        <dbReference type="ChEBI" id="CHEBI:15378"/>
        <dbReference type="ChEBI" id="CHEBI:59874"/>
        <dbReference type="ChEBI" id="CHEBI:78442"/>
        <dbReference type="ChEBI" id="CHEBI:138191"/>
        <dbReference type="EC" id="3.1.1.29"/>
    </reaction>
</comment>
<organism evidence="10 11">
    <name type="scientific">Sebaldella termitidis (strain ATCC 33386 / NCTC 11300)</name>
    <dbReference type="NCBI Taxonomy" id="526218"/>
    <lineage>
        <taxon>Bacteria</taxon>
        <taxon>Fusobacteriati</taxon>
        <taxon>Fusobacteriota</taxon>
        <taxon>Fusobacteriia</taxon>
        <taxon>Fusobacteriales</taxon>
        <taxon>Leptotrichiaceae</taxon>
        <taxon>Sebaldella</taxon>
    </lineage>
</organism>
<sequence length="190" mass="21605">MKLIVGLGNPGENYKMTRHNAGFIYVDEYLKENGFRSRDYKNKFKGEIAELNKLGKKALFLKPLTFMNLSGESVREAVNFYKLDPAHDLFVIYDDMDLELGRIKIRKNGRPGGHNGIKSIISHVGPEFIRIKCGIGRPGGRTDVVNYVLGKLTDEEKEVLKENRERINSLIDDIIDGKDADQLMAVYNQK</sequence>
<dbReference type="GO" id="GO:0004045">
    <property type="term" value="F:peptidyl-tRNA hydrolase activity"/>
    <property type="evidence" value="ECO:0007669"/>
    <property type="project" value="UniProtKB-UniRule"/>
</dbReference>
<feature type="site" description="Stabilizes the basic form of H active site to accept a proton" evidence="7">
    <location>
        <position position="94"/>
    </location>
</feature>
<evidence type="ECO:0000256" key="9">
    <source>
        <dbReference type="RuleBase" id="RU004320"/>
    </source>
</evidence>
<dbReference type="PANTHER" id="PTHR17224:SF1">
    <property type="entry name" value="PEPTIDYL-TRNA HYDROLASE"/>
    <property type="match status" value="1"/>
</dbReference>
<dbReference type="GO" id="GO:0072344">
    <property type="term" value="P:rescue of stalled ribosome"/>
    <property type="evidence" value="ECO:0007669"/>
    <property type="project" value="UniProtKB-UniRule"/>
</dbReference>
<dbReference type="InterPro" id="IPR036416">
    <property type="entry name" value="Pept_tRNA_hydro_sf"/>
</dbReference>
<keyword evidence="2 7" id="KW-0820">tRNA-binding</keyword>
<evidence type="ECO:0000256" key="6">
    <source>
        <dbReference type="ARBA" id="ARBA00050038"/>
    </source>
</evidence>
<feature type="active site" description="Proton acceptor" evidence="7">
    <location>
        <position position="19"/>
    </location>
</feature>
<protein>
    <recommendedName>
        <fullName evidence="6 7">Peptidyl-tRNA hydrolase</fullName>
        <shortName evidence="7">Pth</shortName>
        <ecNumber evidence="1 7">3.1.1.29</ecNumber>
    </recommendedName>
</protein>